<reference evidence="2 3" key="1">
    <citation type="journal article" date="2017" name="PLoS Biol.">
        <title>The sea cucumber genome provides insights into morphological evolution and visceral regeneration.</title>
        <authorList>
            <person name="Zhang X."/>
            <person name="Sun L."/>
            <person name="Yuan J."/>
            <person name="Sun Y."/>
            <person name="Gao Y."/>
            <person name="Zhang L."/>
            <person name="Li S."/>
            <person name="Dai H."/>
            <person name="Hamel J.F."/>
            <person name="Liu C."/>
            <person name="Yu Y."/>
            <person name="Liu S."/>
            <person name="Lin W."/>
            <person name="Guo K."/>
            <person name="Jin S."/>
            <person name="Xu P."/>
            <person name="Storey K.B."/>
            <person name="Huan P."/>
            <person name="Zhang T."/>
            <person name="Zhou Y."/>
            <person name="Zhang J."/>
            <person name="Lin C."/>
            <person name="Li X."/>
            <person name="Xing L."/>
            <person name="Huo D."/>
            <person name="Sun M."/>
            <person name="Wang L."/>
            <person name="Mercier A."/>
            <person name="Li F."/>
            <person name="Yang H."/>
            <person name="Xiang J."/>
        </authorList>
    </citation>
    <scope>NUCLEOTIDE SEQUENCE [LARGE SCALE GENOMIC DNA]</scope>
    <source>
        <strain evidence="2">Shaxun</strain>
        <tissue evidence="2">Muscle</tissue>
    </source>
</reference>
<protein>
    <submittedName>
        <fullName evidence="2">Uncharacterized protein</fullName>
    </submittedName>
</protein>
<dbReference type="Proteomes" id="UP000230750">
    <property type="component" value="Unassembled WGS sequence"/>
</dbReference>
<sequence>MESTSLFGDLRQLLLEGVAVIVLVGTAKCNAMIRHHRGMHAGVLCSAYRIHTGVRADQGLKVSTVHRNVTLAILGLAVYSLVAASRVPVIDSPVDASRQTRLTQLLAMTVG</sequence>
<comment type="caution">
    <text evidence="2">The sequence shown here is derived from an EMBL/GenBank/DDBJ whole genome shotgun (WGS) entry which is preliminary data.</text>
</comment>
<evidence type="ECO:0000256" key="1">
    <source>
        <dbReference type="SAM" id="Phobius"/>
    </source>
</evidence>
<dbReference type="AlphaFoldDB" id="A0A2G8K6C4"/>
<keyword evidence="1" id="KW-0472">Membrane</keyword>
<proteinExistence type="predicted"/>
<feature type="transmembrane region" description="Helical" evidence="1">
    <location>
        <begin position="12"/>
        <end position="31"/>
    </location>
</feature>
<gene>
    <name evidence="2" type="ORF">BSL78_19575</name>
</gene>
<name>A0A2G8K6C4_STIJA</name>
<keyword evidence="3" id="KW-1185">Reference proteome</keyword>
<dbReference type="EMBL" id="MRZV01000841">
    <property type="protein sequence ID" value="PIK43554.1"/>
    <property type="molecule type" value="Genomic_DNA"/>
</dbReference>
<evidence type="ECO:0000313" key="3">
    <source>
        <dbReference type="Proteomes" id="UP000230750"/>
    </source>
</evidence>
<accession>A0A2G8K6C4</accession>
<evidence type="ECO:0000313" key="2">
    <source>
        <dbReference type="EMBL" id="PIK43554.1"/>
    </source>
</evidence>
<keyword evidence="1" id="KW-1133">Transmembrane helix</keyword>
<keyword evidence="1" id="KW-0812">Transmembrane</keyword>
<organism evidence="2 3">
    <name type="scientific">Stichopus japonicus</name>
    <name type="common">Sea cucumber</name>
    <dbReference type="NCBI Taxonomy" id="307972"/>
    <lineage>
        <taxon>Eukaryota</taxon>
        <taxon>Metazoa</taxon>
        <taxon>Echinodermata</taxon>
        <taxon>Eleutherozoa</taxon>
        <taxon>Echinozoa</taxon>
        <taxon>Holothuroidea</taxon>
        <taxon>Aspidochirotacea</taxon>
        <taxon>Aspidochirotida</taxon>
        <taxon>Stichopodidae</taxon>
        <taxon>Apostichopus</taxon>
    </lineage>
</organism>